<accession>J2ZXY1</accession>
<dbReference type="Proteomes" id="UP000007813">
    <property type="component" value="Unassembled WGS sequence"/>
</dbReference>
<organism evidence="1 2">
    <name type="scientific">Halogranum salarium B-1</name>
    <dbReference type="NCBI Taxonomy" id="1210908"/>
    <lineage>
        <taxon>Archaea</taxon>
        <taxon>Methanobacteriati</taxon>
        <taxon>Methanobacteriota</taxon>
        <taxon>Stenosarchaea group</taxon>
        <taxon>Halobacteria</taxon>
        <taxon>Halobacteriales</taxon>
        <taxon>Haloferacaceae</taxon>
    </lineage>
</organism>
<name>J2ZXY1_9EURY</name>
<evidence type="ECO:0000313" key="2">
    <source>
        <dbReference type="Proteomes" id="UP000007813"/>
    </source>
</evidence>
<reference evidence="1 2" key="1">
    <citation type="journal article" date="2012" name="J. Bacteriol.">
        <title>Draft Genome Sequence of the Extremely Halophilic Archaeon Halogranum salarium B-1T.</title>
        <authorList>
            <person name="Kim K.K."/>
            <person name="Lee K.C."/>
            <person name="Lee J.S."/>
        </authorList>
    </citation>
    <scope>NUCLEOTIDE SEQUENCE [LARGE SCALE GENOMIC DNA]</scope>
    <source>
        <strain evidence="1 2">B-1</strain>
    </source>
</reference>
<proteinExistence type="predicted"/>
<protein>
    <submittedName>
        <fullName evidence="1">Uncharacterized protein</fullName>
    </submittedName>
</protein>
<sequence>MAFVYDTLGVSVCVTRVHGGRELTSDFYGQPSCRARWISRSYFSRL</sequence>
<gene>
    <name evidence="1" type="ORF">HSB1_33000</name>
</gene>
<dbReference type="EMBL" id="ALJD01000009">
    <property type="protein sequence ID" value="EJN57883.1"/>
    <property type="molecule type" value="Genomic_DNA"/>
</dbReference>
<comment type="caution">
    <text evidence="1">The sequence shown here is derived from an EMBL/GenBank/DDBJ whole genome shotgun (WGS) entry which is preliminary data.</text>
</comment>
<evidence type="ECO:0000313" key="1">
    <source>
        <dbReference type="EMBL" id="EJN57883.1"/>
    </source>
</evidence>
<dbReference type="AlphaFoldDB" id="J2ZXY1"/>